<evidence type="ECO:0000256" key="1">
    <source>
        <dbReference type="SAM" id="Phobius"/>
    </source>
</evidence>
<accession>A0A060HN14</accession>
<dbReference type="STRING" id="926571.NVIE_004190"/>
<evidence type="ECO:0000313" key="3">
    <source>
        <dbReference type="Proteomes" id="UP000027093"/>
    </source>
</evidence>
<dbReference type="EMBL" id="CP007536">
    <property type="protein sequence ID" value="AIC14612.1"/>
    <property type="molecule type" value="Genomic_DNA"/>
</dbReference>
<keyword evidence="1" id="KW-0472">Membrane</keyword>
<dbReference type="AlphaFoldDB" id="A0A060HN14"/>
<feature type="transmembrane region" description="Helical" evidence="1">
    <location>
        <begin position="65"/>
        <end position="83"/>
    </location>
</feature>
<protein>
    <submittedName>
        <fullName evidence="2">Uncharacterized protein</fullName>
    </submittedName>
</protein>
<evidence type="ECO:0000313" key="2">
    <source>
        <dbReference type="EMBL" id="AIC14612.1"/>
    </source>
</evidence>
<dbReference type="HOGENOM" id="CLU_1691593_0_0_2"/>
<organism evidence="2 3">
    <name type="scientific">Nitrososphaera viennensis EN76</name>
    <dbReference type="NCBI Taxonomy" id="926571"/>
    <lineage>
        <taxon>Archaea</taxon>
        <taxon>Nitrososphaerota</taxon>
        <taxon>Nitrososphaeria</taxon>
        <taxon>Nitrososphaerales</taxon>
        <taxon>Nitrososphaeraceae</taxon>
        <taxon>Nitrososphaera</taxon>
    </lineage>
</organism>
<dbReference type="GeneID" id="74945678"/>
<feature type="transmembrane region" description="Helical" evidence="1">
    <location>
        <begin position="28"/>
        <end position="45"/>
    </location>
</feature>
<gene>
    <name evidence="2" type="ORF">NVIE_004190</name>
</gene>
<keyword evidence="1" id="KW-0812">Transmembrane</keyword>
<feature type="transmembrane region" description="Helical" evidence="1">
    <location>
        <begin position="95"/>
        <end position="118"/>
    </location>
</feature>
<reference evidence="2 3" key="1">
    <citation type="journal article" date="2014" name="Int. J. Syst. Evol. Microbiol.">
        <title>Nitrososphaera viennensis gen. nov., sp. nov., an aerobic and mesophilic, ammonia-oxidizing archaeon from soil and a member of the archaeal phylum Thaumarchaeota.</title>
        <authorList>
            <person name="Stieglmeier M."/>
            <person name="Klingl A."/>
            <person name="Alves R.J."/>
            <person name="Rittmann S.K."/>
            <person name="Melcher M."/>
            <person name="Leisch N."/>
            <person name="Schleper C."/>
        </authorList>
    </citation>
    <scope>NUCLEOTIDE SEQUENCE [LARGE SCALE GENOMIC DNA]</scope>
    <source>
        <strain evidence="2">EN76</strain>
    </source>
</reference>
<keyword evidence="3" id="KW-1185">Reference proteome</keyword>
<name>A0A060HN14_9ARCH</name>
<dbReference type="RefSeq" id="WP_075053788.1">
    <property type="nucleotide sequence ID" value="NZ_CP007536.1"/>
</dbReference>
<keyword evidence="1" id="KW-1133">Transmembrane helix</keyword>
<sequence length="175" mass="19826">MIEERNNQFSGWAEKEFNRDYLKRSERGGELVGVAAVGLIALFFYMHQAWSTGFFTSRFGPTEAFFFYGSIMAGIVGPLFRSATGRRNLSRLPEMIASVLWMVGAVWLLIVFPFNFAHLGDVVPTVLRFLLAWITNDIARVLFTLGALGGVVFTIVNASLYWKVDRLLRQHDEAH</sequence>
<dbReference type="Proteomes" id="UP000027093">
    <property type="component" value="Chromosome"/>
</dbReference>
<proteinExistence type="predicted"/>
<feature type="transmembrane region" description="Helical" evidence="1">
    <location>
        <begin position="138"/>
        <end position="162"/>
    </location>
</feature>
<dbReference type="OrthoDB" id="379709at2157"/>
<dbReference type="KEGG" id="nvn:NVIE_004190"/>